<dbReference type="AlphaFoldDB" id="A0A6A6KCE2"/>
<dbReference type="PANTHER" id="PTHR11439">
    <property type="entry name" value="GAG-POL-RELATED RETROTRANSPOSON"/>
    <property type="match status" value="1"/>
</dbReference>
<accession>A0A6A6KCE2</accession>
<organism evidence="2 3">
    <name type="scientific">Hevea brasiliensis</name>
    <name type="common">Para rubber tree</name>
    <name type="synonym">Siphonia brasiliensis</name>
    <dbReference type="NCBI Taxonomy" id="3981"/>
    <lineage>
        <taxon>Eukaryota</taxon>
        <taxon>Viridiplantae</taxon>
        <taxon>Streptophyta</taxon>
        <taxon>Embryophyta</taxon>
        <taxon>Tracheophyta</taxon>
        <taxon>Spermatophyta</taxon>
        <taxon>Magnoliopsida</taxon>
        <taxon>eudicotyledons</taxon>
        <taxon>Gunneridae</taxon>
        <taxon>Pentapetalae</taxon>
        <taxon>rosids</taxon>
        <taxon>fabids</taxon>
        <taxon>Malpighiales</taxon>
        <taxon>Euphorbiaceae</taxon>
        <taxon>Crotonoideae</taxon>
        <taxon>Micrandreae</taxon>
        <taxon>Hevea</taxon>
    </lineage>
</organism>
<comment type="caution">
    <text evidence="2">The sequence shown here is derived from an EMBL/GenBank/DDBJ whole genome shotgun (WGS) entry which is preliminary data.</text>
</comment>
<evidence type="ECO:0000256" key="1">
    <source>
        <dbReference type="SAM" id="Phobius"/>
    </source>
</evidence>
<evidence type="ECO:0000313" key="3">
    <source>
        <dbReference type="Proteomes" id="UP000467840"/>
    </source>
</evidence>
<keyword evidence="3" id="KW-1185">Reference proteome</keyword>
<reference evidence="2 3" key="1">
    <citation type="journal article" date="2020" name="Mol. Plant">
        <title>The Chromosome-Based Rubber Tree Genome Provides New Insights into Spurge Genome Evolution and Rubber Biosynthesis.</title>
        <authorList>
            <person name="Liu J."/>
            <person name="Shi C."/>
            <person name="Shi C.C."/>
            <person name="Li W."/>
            <person name="Zhang Q.J."/>
            <person name="Zhang Y."/>
            <person name="Li K."/>
            <person name="Lu H.F."/>
            <person name="Shi C."/>
            <person name="Zhu S.T."/>
            <person name="Xiao Z.Y."/>
            <person name="Nan H."/>
            <person name="Yue Y."/>
            <person name="Zhu X.G."/>
            <person name="Wu Y."/>
            <person name="Hong X.N."/>
            <person name="Fan G.Y."/>
            <person name="Tong Y."/>
            <person name="Zhang D."/>
            <person name="Mao C.L."/>
            <person name="Liu Y.L."/>
            <person name="Hao S.J."/>
            <person name="Liu W.Q."/>
            <person name="Lv M.Q."/>
            <person name="Zhang H.B."/>
            <person name="Liu Y."/>
            <person name="Hu-Tang G.R."/>
            <person name="Wang J.P."/>
            <person name="Wang J.H."/>
            <person name="Sun Y.H."/>
            <person name="Ni S.B."/>
            <person name="Chen W.B."/>
            <person name="Zhang X.C."/>
            <person name="Jiao Y.N."/>
            <person name="Eichler E.E."/>
            <person name="Li G.H."/>
            <person name="Liu X."/>
            <person name="Gao L.Z."/>
        </authorList>
    </citation>
    <scope>NUCLEOTIDE SEQUENCE [LARGE SCALE GENOMIC DNA]</scope>
    <source>
        <strain evidence="3">cv. GT1</strain>
        <tissue evidence="2">Leaf</tissue>
    </source>
</reference>
<dbReference type="CDD" id="cd09272">
    <property type="entry name" value="RNase_HI_RT_Ty1"/>
    <property type="match status" value="1"/>
</dbReference>
<dbReference type="EMBL" id="JAAGAX010000017">
    <property type="protein sequence ID" value="KAF2286084.1"/>
    <property type="molecule type" value="Genomic_DNA"/>
</dbReference>
<protein>
    <submittedName>
        <fullName evidence="2">Uncharacterized protein</fullName>
    </submittedName>
</protein>
<keyword evidence="1" id="KW-1133">Transmembrane helix</keyword>
<keyword evidence="1" id="KW-0812">Transmembrane</keyword>
<sequence>MHSPTDIHGKQSNVSFAIFGVLFLLVSLSPNGLVFYFRPFFDSDWAGCPDDRRSTGGYLVYMGDNLISWSSKKQPIVARSSTESEYKAIGNVTAEVMWLANPVFHGRTKHVELDYHLYVNKSSRVVSHINFISSVDQLADGLTKPLGTRLFHRFRDKLRLHPTPALA</sequence>
<feature type="transmembrane region" description="Helical" evidence="1">
    <location>
        <begin position="16"/>
        <end position="37"/>
    </location>
</feature>
<name>A0A6A6KCE2_HEVBR</name>
<keyword evidence="1" id="KW-0472">Membrane</keyword>
<dbReference type="PANTHER" id="PTHR11439:SF455">
    <property type="entry name" value="RLK (RECEPTOR-LIKE PROTEIN KINASE) 8, PUTATIVE-RELATED"/>
    <property type="match status" value="1"/>
</dbReference>
<proteinExistence type="predicted"/>
<evidence type="ECO:0000313" key="2">
    <source>
        <dbReference type="EMBL" id="KAF2286084.1"/>
    </source>
</evidence>
<dbReference type="Proteomes" id="UP000467840">
    <property type="component" value="Chromosome 3"/>
</dbReference>
<gene>
    <name evidence="2" type="ORF">GH714_010230</name>
</gene>